<dbReference type="OrthoDB" id="28534at2157"/>
<dbReference type="Proteomes" id="UP000257123">
    <property type="component" value="Unassembled WGS sequence"/>
</dbReference>
<sequence>MLLALVAFSMAQTLVVNGTQPFKAYVKEGALVINGSEITLPQKRLSWNYNGTYTVYGIYYSNPNCQLGTWPNQPRFYITCNTGSDFIIVAVKDPKARVICKTNKGSLQPSAASKYVEIYQTNGLNIECESGYSAVVSAPGVLLGVLAGITAATATLLLALGILLLRALLKK</sequence>
<proteinExistence type="predicted"/>
<dbReference type="EMBL" id="NMUE01000086">
    <property type="protein sequence ID" value="RFA92386.1"/>
    <property type="molecule type" value="Genomic_DNA"/>
</dbReference>
<dbReference type="Proteomes" id="UP000256877">
    <property type="component" value="Unassembled WGS sequence"/>
</dbReference>
<dbReference type="AlphaFoldDB" id="A0A371QU78"/>
<feature type="transmembrane region" description="Helical" evidence="1">
    <location>
        <begin position="141"/>
        <end position="165"/>
    </location>
</feature>
<reference evidence="4 5" key="1">
    <citation type="submission" date="2017-07" db="EMBL/GenBank/DDBJ databases">
        <title>Draft genome sequence of aerobic hyperthermophilic archaea, Pyrobaculum aerophilum YKB31 and YKB32.</title>
        <authorList>
            <person name="Mochizuki T."/>
            <person name="Berliner A.J."/>
            <person name="Yoshida-Takashima Y."/>
            <person name="Takaki Y."/>
            <person name="Nunoura T."/>
            <person name="Takai K."/>
        </authorList>
    </citation>
    <scope>NUCLEOTIDE SEQUENCE [LARGE SCALE GENOMIC DNA]</scope>
    <source>
        <strain evidence="2 5">YKB31</strain>
        <strain evidence="3 4">YKB32</strain>
    </source>
</reference>
<protein>
    <submittedName>
        <fullName evidence="2">Uncharacterized protein</fullName>
    </submittedName>
</protein>
<comment type="caution">
    <text evidence="2">The sequence shown here is derived from an EMBL/GenBank/DDBJ whole genome shotgun (WGS) entry which is preliminary data.</text>
</comment>
<evidence type="ECO:0000256" key="1">
    <source>
        <dbReference type="SAM" id="Phobius"/>
    </source>
</evidence>
<evidence type="ECO:0000313" key="5">
    <source>
        <dbReference type="Proteomes" id="UP000257123"/>
    </source>
</evidence>
<name>A0A371QU78_9CREN</name>
<dbReference type="EMBL" id="NMUF01000086">
    <property type="protein sequence ID" value="RFA94489.1"/>
    <property type="molecule type" value="Genomic_DNA"/>
</dbReference>
<accession>A0A371QU78</accession>
<keyword evidence="1" id="KW-1133">Transmembrane helix</keyword>
<organism evidence="2 5">
    <name type="scientific">Pyrobaculum aerophilum</name>
    <dbReference type="NCBI Taxonomy" id="13773"/>
    <lineage>
        <taxon>Archaea</taxon>
        <taxon>Thermoproteota</taxon>
        <taxon>Thermoprotei</taxon>
        <taxon>Thermoproteales</taxon>
        <taxon>Thermoproteaceae</taxon>
        <taxon>Pyrobaculum</taxon>
    </lineage>
</organism>
<gene>
    <name evidence="2" type="ORF">CGL51_14240</name>
    <name evidence="3" type="ORF">CGL52_14385</name>
</gene>
<keyword evidence="1" id="KW-0812">Transmembrane</keyword>
<evidence type="ECO:0000313" key="4">
    <source>
        <dbReference type="Proteomes" id="UP000256877"/>
    </source>
</evidence>
<evidence type="ECO:0000313" key="2">
    <source>
        <dbReference type="EMBL" id="RFA92386.1"/>
    </source>
</evidence>
<keyword evidence="1" id="KW-0472">Membrane</keyword>
<evidence type="ECO:0000313" key="3">
    <source>
        <dbReference type="EMBL" id="RFA94489.1"/>
    </source>
</evidence>